<dbReference type="PANTHER" id="PTHR23232">
    <property type="entry name" value="KRAB DOMAIN C2H2 ZINC FINGER"/>
    <property type="match status" value="1"/>
</dbReference>
<reference evidence="2" key="2">
    <citation type="submission" date="2025-09" db="UniProtKB">
        <authorList>
            <consortium name="Ensembl"/>
        </authorList>
    </citation>
    <scope>IDENTIFICATION</scope>
</reference>
<accession>A0A8C9A3H5</accession>
<dbReference type="SMART" id="SM00349">
    <property type="entry name" value="KRAB"/>
    <property type="match status" value="1"/>
</dbReference>
<dbReference type="Gene3D" id="6.10.140.140">
    <property type="match status" value="1"/>
</dbReference>
<dbReference type="InterPro" id="IPR036051">
    <property type="entry name" value="KRAB_dom_sf"/>
</dbReference>
<reference evidence="2" key="1">
    <citation type="submission" date="2025-08" db="UniProtKB">
        <authorList>
            <consortium name="Ensembl"/>
        </authorList>
    </citation>
    <scope>IDENTIFICATION</scope>
</reference>
<evidence type="ECO:0000259" key="1">
    <source>
        <dbReference type="PROSITE" id="PS50805"/>
    </source>
</evidence>
<keyword evidence="3" id="KW-1185">Reference proteome</keyword>
<feature type="domain" description="KRAB" evidence="1">
    <location>
        <begin position="12"/>
        <end position="83"/>
    </location>
</feature>
<dbReference type="InterPro" id="IPR050169">
    <property type="entry name" value="Krueppel_C2H2_ZnF"/>
</dbReference>
<dbReference type="Ensembl" id="ENSPSMT00000032236.1">
    <property type="protein sequence ID" value="ENSPSMP00000027892.1"/>
    <property type="gene ID" value="ENSPSMG00000019441.1"/>
</dbReference>
<dbReference type="GO" id="GO:0006355">
    <property type="term" value="P:regulation of DNA-templated transcription"/>
    <property type="evidence" value="ECO:0007669"/>
    <property type="project" value="InterPro"/>
</dbReference>
<sequence length="129" mass="15046">MLHGRKNSRVSITFGDVAIDFSCQEWEYLSLVQRTLYREVMMENYGNLVSLGQSLSKPDIITLLEQGKEPWMVVREETRRECTGKSKGGRERHLCKVICVSKKKSHFPFALPFHSYKEIKLIKQILQIQ</sequence>
<dbReference type="Pfam" id="PF01352">
    <property type="entry name" value="KRAB"/>
    <property type="match status" value="1"/>
</dbReference>
<dbReference type="CDD" id="cd07765">
    <property type="entry name" value="KRAB_A-box"/>
    <property type="match status" value="1"/>
</dbReference>
<dbReference type="GeneTree" id="ENSGT00940000163859"/>
<name>A0A8C9A3H5_PROSS</name>
<dbReference type="Proteomes" id="UP000694414">
    <property type="component" value="Unplaced"/>
</dbReference>
<dbReference type="SUPFAM" id="SSF109640">
    <property type="entry name" value="KRAB domain (Kruppel-associated box)"/>
    <property type="match status" value="1"/>
</dbReference>
<dbReference type="PROSITE" id="PS50805">
    <property type="entry name" value="KRAB"/>
    <property type="match status" value="1"/>
</dbReference>
<proteinExistence type="predicted"/>
<organism evidence="2 3">
    <name type="scientific">Prolemur simus</name>
    <name type="common">Greater bamboo lemur</name>
    <name type="synonym">Hapalemur simus</name>
    <dbReference type="NCBI Taxonomy" id="1328070"/>
    <lineage>
        <taxon>Eukaryota</taxon>
        <taxon>Metazoa</taxon>
        <taxon>Chordata</taxon>
        <taxon>Craniata</taxon>
        <taxon>Vertebrata</taxon>
        <taxon>Euteleostomi</taxon>
        <taxon>Mammalia</taxon>
        <taxon>Eutheria</taxon>
        <taxon>Euarchontoglires</taxon>
        <taxon>Primates</taxon>
        <taxon>Strepsirrhini</taxon>
        <taxon>Lemuriformes</taxon>
        <taxon>Lemuridae</taxon>
        <taxon>Prolemur</taxon>
    </lineage>
</organism>
<protein>
    <recommendedName>
        <fullName evidence="1">KRAB domain-containing protein</fullName>
    </recommendedName>
</protein>
<dbReference type="AlphaFoldDB" id="A0A8C9A3H5"/>
<dbReference type="PANTHER" id="PTHR23232:SF102">
    <property type="entry name" value="KRAB DOMAIN-CONTAINING PROTEIN"/>
    <property type="match status" value="1"/>
</dbReference>
<evidence type="ECO:0000313" key="2">
    <source>
        <dbReference type="Ensembl" id="ENSPSMP00000027892.1"/>
    </source>
</evidence>
<evidence type="ECO:0000313" key="3">
    <source>
        <dbReference type="Proteomes" id="UP000694414"/>
    </source>
</evidence>
<dbReference type="InterPro" id="IPR001909">
    <property type="entry name" value="KRAB"/>
</dbReference>